<keyword evidence="3" id="KW-1185">Reference proteome</keyword>
<evidence type="ECO:0008006" key="4">
    <source>
        <dbReference type="Google" id="ProtNLM"/>
    </source>
</evidence>
<gene>
    <name evidence="2" type="ORF">GCM10011396_52200</name>
</gene>
<feature type="chain" id="PRO_5037517666" description="DUF4148 domain-containing protein" evidence="1">
    <location>
        <begin position="22"/>
        <end position="107"/>
    </location>
</feature>
<dbReference type="AlphaFoldDB" id="A0A916V0C5"/>
<evidence type="ECO:0000313" key="2">
    <source>
        <dbReference type="EMBL" id="GGC98217.1"/>
    </source>
</evidence>
<dbReference type="EMBL" id="BMED01000007">
    <property type="protein sequence ID" value="GGC98217.1"/>
    <property type="molecule type" value="Genomic_DNA"/>
</dbReference>
<protein>
    <recommendedName>
        <fullName evidence="4">DUF4148 domain-containing protein</fullName>
    </recommendedName>
</protein>
<dbReference type="InterPro" id="IPR025421">
    <property type="entry name" value="DUF4148"/>
</dbReference>
<organism evidence="2 3">
    <name type="scientific">Undibacterium terreum</name>
    <dbReference type="NCBI Taxonomy" id="1224302"/>
    <lineage>
        <taxon>Bacteria</taxon>
        <taxon>Pseudomonadati</taxon>
        <taxon>Pseudomonadota</taxon>
        <taxon>Betaproteobacteria</taxon>
        <taxon>Burkholderiales</taxon>
        <taxon>Oxalobacteraceae</taxon>
        <taxon>Undibacterium</taxon>
    </lineage>
</organism>
<sequence length="107" mass="10603">MNAKQLIAAVALITTGSIAFAGDYQVGGEAYASFPIPSMIKTTETAKAAPAAVATSNSASKTRAEVIAELTQARAAGATVGGDTYVAEAPVAAAKATPETVKTATSK</sequence>
<proteinExistence type="predicted"/>
<feature type="signal peptide" evidence="1">
    <location>
        <begin position="1"/>
        <end position="21"/>
    </location>
</feature>
<evidence type="ECO:0000313" key="3">
    <source>
        <dbReference type="Proteomes" id="UP000637423"/>
    </source>
</evidence>
<keyword evidence="1" id="KW-0732">Signal</keyword>
<comment type="caution">
    <text evidence="2">The sequence shown here is derived from an EMBL/GenBank/DDBJ whole genome shotgun (WGS) entry which is preliminary data.</text>
</comment>
<evidence type="ECO:0000256" key="1">
    <source>
        <dbReference type="SAM" id="SignalP"/>
    </source>
</evidence>
<accession>A0A916V0C5</accession>
<reference evidence="2" key="1">
    <citation type="journal article" date="2014" name="Int. J. Syst. Evol. Microbiol.">
        <title>Complete genome sequence of Corynebacterium casei LMG S-19264T (=DSM 44701T), isolated from a smear-ripened cheese.</title>
        <authorList>
            <consortium name="US DOE Joint Genome Institute (JGI-PGF)"/>
            <person name="Walter F."/>
            <person name="Albersmeier A."/>
            <person name="Kalinowski J."/>
            <person name="Ruckert C."/>
        </authorList>
    </citation>
    <scope>NUCLEOTIDE SEQUENCE</scope>
    <source>
        <strain evidence="2">CGMCC 1.10998</strain>
    </source>
</reference>
<reference evidence="2" key="2">
    <citation type="submission" date="2020-09" db="EMBL/GenBank/DDBJ databases">
        <authorList>
            <person name="Sun Q."/>
            <person name="Zhou Y."/>
        </authorList>
    </citation>
    <scope>NUCLEOTIDE SEQUENCE</scope>
    <source>
        <strain evidence="2">CGMCC 1.10998</strain>
    </source>
</reference>
<name>A0A916V0C5_9BURK</name>
<dbReference type="Pfam" id="PF13663">
    <property type="entry name" value="DUF4148"/>
    <property type="match status" value="1"/>
</dbReference>
<dbReference type="Proteomes" id="UP000637423">
    <property type="component" value="Unassembled WGS sequence"/>
</dbReference>